<evidence type="ECO:0000256" key="2">
    <source>
        <dbReference type="ARBA" id="ARBA00006739"/>
    </source>
</evidence>
<proteinExistence type="inferred from homology"/>
<sequence length="284" mass="32180">MIYLITVNYHSHQLIAQLLASLPPPTEILYQFIIVNNSPEDINIHQFHNHHITIIESGKNLGFGGGCNLGIDWVYQQNPQAIIWLINPDTQLPPVTLPTAANFFSNHPEISILGTLVQEPNGKIWFAGGQFLPNSGAIIEQKTWNYPENADYVICDWVTGCSLLLNLAKFTTCPRFDEAYFLYYEDFDFCQRYGIQGHIIAMTNKLAVIHQPSAINDQNLYFKYKHSTYSYLLSIDRYASSKIVVLLRWLRLAINALLLLGIKTAVARGKIAGMWAYKNRVSSG</sequence>
<comment type="pathway">
    <text evidence="1">Cell wall biogenesis; cell wall polysaccharide biosynthesis.</text>
</comment>
<comment type="caution">
    <text evidence="6">The sequence shown here is derived from an EMBL/GenBank/DDBJ whole genome shotgun (WGS) entry which is preliminary data.</text>
</comment>
<evidence type="ECO:0000256" key="1">
    <source>
        <dbReference type="ARBA" id="ARBA00004776"/>
    </source>
</evidence>
<evidence type="ECO:0000259" key="5">
    <source>
        <dbReference type="Pfam" id="PF00535"/>
    </source>
</evidence>
<evidence type="ECO:0000256" key="3">
    <source>
        <dbReference type="ARBA" id="ARBA00022676"/>
    </source>
</evidence>
<evidence type="ECO:0000313" key="6">
    <source>
        <dbReference type="EMBL" id="HGF99846.1"/>
    </source>
</evidence>
<dbReference type="GO" id="GO:0016757">
    <property type="term" value="F:glycosyltransferase activity"/>
    <property type="evidence" value="ECO:0007669"/>
    <property type="project" value="UniProtKB-KW"/>
</dbReference>
<dbReference type="InterPro" id="IPR029044">
    <property type="entry name" value="Nucleotide-diphossugar_trans"/>
</dbReference>
<dbReference type="Pfam" id="PF00535">
    <property type="entry name" value="Glycos_transf_2"/>
    <property type="match status" value="1"/>
</dbReference>
<dbReference type="Gene3D" id="3.90.550.10">
    <property type="entry name" value="Spore Coat Polysaccharide Biosynthesis Protein SpsA, Chain A"/>
    <property type="match status" value="1"/>
</dbReference>
<organism evidence="6">
    <name type="scientific">Planktothricoides sp. SpSt-374</name>
    <dbReference type="NCBI Taxonomy" id="2282167"/>
    <lineage>
        <taxon>Bacteria</taxon>
        <taxon>Bacillati</taxon>
        <taxon>Cyanobacteriota</taxon>
        <taxon>Cyanophyceae</taxon>
        <taxon>Oscillatoriophycideae</taxon>
        <taxon>Oscillatoriales</taxon>
        <taxon>Oscillatoriaceae</taxon>
        <taxon>Planktothricoides</taxon>
    </lineage>
</organism>
<dbReference type="SUPFAM" id="SSF53448">
    <property type="entry name" value="Nucleotide-diphospho-sugar transferases"/>
    <property type="match status" value="1"/>
</dbReference>
<keyword evidence="4 6" id="KW-0808">Transferase</keyword>
<keyword evidence="3" id="KW-0328">Glycosyltransferase</keyword>
<dbReference type="AlphaFoldDB" id="A0A7C3ZVE8"/>
<evidence type="ECO:0000256" key="4">
    <source>
        <dbReference type="ARBA" id="ARBA00022679"/>
    </source>
</evidence>
<accession>A0A7C3ZVE8</accession>
<dbReference type="PANTHER" id="PTHR43179">
    <property type="entry name" value="RHAMNOSYLTRANSFERASE WBBL"/>
    <property type="match status" value="1"/>
</dbReference>
<gene>
    <name evidence="6" type="ORF">ENR15_04055</name>
</gene>
<feature type="domain" description="Glycosyltransferase 2-like" evidence="5">
    <location>
        <begin position="5"/>
        <end position="122"/>
    </location>
</feature>
<dbReference type="EMBL" id="DSPX01000039">
    <property type="protein sequence ID" value="HGF99846.1"/>
    <property type="molecule type" value="Genomic_DNA"/>
</dbReference>
<reference evidence="6" key="1">
    <citation type="journal article" date="2020" name="mSystems">
        <title>Genome- and Community-Level Interaction Insights into Carbon Utilization and Element Cycling Functions of Hydrothermarchaeota in Hydrothermal Sediment.</title>
        <authorList>
            <person name="Zhou Z."/>
            <person name="Liu Y."/>
            <person name="Xu W."/>
            <person name="Pan J."/>
            <person name="Luo Z.H."/>
            <person name="Li M."/>
        </authorList>
    </citation>
    <scope>NUCLEOTIDE SEQUENCE [LARGE SCALE GENOMIC DNA]</scope>
    <source>
        <strain evidence="6">SpSt-374</strain>
    </source>
</reference>
<dbReference type="InterPro" id="IPR001173">
    <property type="entry name" value="Glyco_trans_2-like"/>
</dbReference>
<comment type="similarity">
    <text evidence="2">Belongs to the glycosyltransferase 2 family.</text>
</comment>
<name>A0A7C3ZVE8_9CYAN</name>
<protein>
    <submittedName>
        <fullName evidence="6">Glycosyltransferase</fullName>
    </submittedName>
</protein>
<dbReference type="PANTHER" id="PTHR43179:SF12">
    <property type="entry name" value="GALACTOFURANOSYLTRANSFERASE GLFT2"/>
    <property type="match status" value="1"/>
</dbReference>